<organism evidence="1 2">
    <name type="scientific">Pseudocohnilembus persalinus</name>
    <name type="common">Ciliate</name>
    <dbReference type="NCBI Taxonomy" id="266149"/>
    <lineage>
        <taxon>Eukaryota</taxon>
        <taxon>Sar</taxon>
        <taxon>Alveolata</taxon>
        <taxon>Ciliophora</taxon>
        <taxon>Intramacronucleata</taxon>
        <taxon>Oligohymenophorea</taxon>
        <taxon>Scuticociliatia</taxon>
        <taxon>Philasterida</taxon>
        <taxon>Pseudocohnilembidae</taxon>
        <taxon>Pseudocohnilembus</taxon>
    </lineage>
</organism>
<dbReference type="Proteomes" id="UP000054937">
    <property type="component" value="Unassembled WGS sequence"/>
</dbReference>
<comment type="caution">
    <text evidence="1">The sequence shown here is derived from an EMBL/GenBank/DDBJ whole genome shotgun (WGS) entry which is preliminary data.</text>
</comment>
<dbReference type="EMBL" id="LDAU01000192">
    <property type="protein sequence ID" value="KRX00421.1"/>
    <property type="molecule type" value="Genomic_DNA"/>
</dbReference>
<evidence type="ECO:0000313" key="1">
    <source>
        <dbReference type="EMBL" id="KRX00421.1"/>
    </source>
</evidence>
<sequence length="132" mass="15343">MELTLSALMGEKLEEIQKKQLLQLLAQFENLEKLKIDLSLNPIEQEGATNLCTGIKGLQNLKSLKLEFSECFIVGSVNKLFQELQELKNLKEFEIDLRGNKLDEKEQIFVDQFKDLKELKKIDIPTTYRELK</sequence>
<accession>A0A0V0QE13</accession>
<gene>
    <name evidence="1" type="ORF">PPERSA_03642</name>
</gene>
<dbReference type="InParanoid" id="A0A0V0QE13"/>
<keyword evidence="2" id="KW-1185">Reference proteome</keyword>
<dbReference type="AlphaFoldDB" id="A0A0V0QE13"/>
<name>A0A0V0QE13_PSEPJ</name>
<protein>
    <submittedName>
        <fullName evidence="1">Uncharacterized protein</fullName>
    </submittedName>
</protein>
<dbReference type="OrthoDB" id="10679676at2759"/>
<dbReference type="InterPro" id="IPR032675">
    <property type="entry name" value="LRR_dom_sf"/>
</dbReference>
<dbReference type="SUPFAM" id="SSF52047">
    <property type="entry name" value="RNI-like"/>
    <property type="match status" value="1"/>
</dbReference>
<proteinExistence type="predicted"/>
<evidence type="ECO:0000313" key="2">
    <source>
        <dbReference type="Proteomes" id="UP000054937"/>
    </source>
</evidence>
<dbReference type="Gene3D" id="3.80.10.10">
    <property type="entry name" value="Ribonuclease Inhibitor"/>
    <property type="match status" value="1"/>
</dbReference>
<reference evidence="1 2" key="1">
    <citation type="journal article" date="2015" name="Sci. Rep.">
        <title>Genome of the facultative scuticociliatosis pathogen Pseudocohnilembus persalinus provides insight into its virulence through horizontal gene transfer.</title>
        <authorList>
            <person name="Xiong J."/>
            <person name="Wang G."/>
            <person name="Cheng J."/>
            <person name="Tian M."/>
            <person name="Pan X."/>
            <person name="Warren A."/>
            <person name="Jiang C."/>
            <person name="Yuan D."/>
            <person name="Miao W."/>
        </authorList>
    </citation>
    <scope>NUCLEOTIDE SEQUENCE [LARGE SCALE GENOMIC DNA]</scope>
    <source>
        <strain evidence="1">36N120E</strain>
    </source>
</reference>